<dbReference type="PANTHER" id="PTHR30441">
    <property type="entry name" value="DUF748 DOMAIN-CONTAINING PROTEIN"/>
    <property type="match status" value="1"/>
</dbReference>
<dbReference type="EMBL" id="CP077683">
    <property type="protein sequence ID" value="QXE89483.1"/>
    <property type="molecule type" value="Genomic_DNA"/>
</dbReference>
<evidence type="ECO:0000313" key="3">
    <source>
        <dbReference type="EMBL" id="QXE89483.1"/>
    </source>
</evidence>
<sequence length="1222" mass="132873">MPKIRRYAVISIAVIAVLVLFIATLLPIIVKNKAVAAIEDATGRAARIGSVSINPLTLHVAVRDFAVAEKTGPPLVAFRALEATVAPASIFKRTLILSELTLDTPTINLVRTAPNRFNFSDIIERQPKEKQTEKKEPTRFSLNNITIKNGSMDFDDRIVDGGRKHSVRSLNVAIPFISNSPYLAEKYVDPRVSAVINGAPFNFAGKLKPLSKSLETSVHIGLKELSLPQYIAYSPVKPPVDFTSGKLTVDLDLGYRISANQKPELTLKGLTRVDGVAVDLPGGKPLFRLPLLEVKAAKLEALARNFQFESISAGGLELFVERNQRGEWMYSRLIPPAKKQEEPKKATEAEQKTVLLVPSFSLSKATVHFRDDLPKGGFKTTVSDIELSARNVSTVPGTAASYQLSLKPDDGAMLKTEGKFSAAPLSVTSSLQLAGLRLQRAWPYLSQYLTAPVQGTVGLAAEVGYSESAGVTLQKGNLTVAGLAARYGSKEGFDLAALQVKDASFGQNDNRLEIGEIRLSQGSMSLSKEADGKLSLLSLFADQPAAKASAQASSPVAGSPRKGATSPVAASPRKGTSSPVAGSPRRGITYLLKQLQLEKLNFAFTDKTFEEPPRFTLRNTNLTLSNLQGPKFAPAPLRFSATYGKGAALKLNGTVTPAPFRYRGSVGIARLPIADFEPYFPDTFNFSVIGGSLDTTLNLDLALKDGKAKGSFRGNAGVRDFHSIDAVGDQDLLKWESLQFDEFQGNFDPFVLNIREVALNDVYSRIIIRRDGTLNLQDMVKKGPAAPPAPLPATVQAPAPAGVKPAPAAATVAAAQAPAAQRQVSVGSVTIQNGTLAFTDNHLPQTFNSTFYNLGGRVSGLSSEETKFADVDLRGNLENHSPMQITGRLNPLRDDLFVDLKVSFRDIELSPVTPYSGTYLGYAIDKGKLFLDLKYLIERKQLTSENKVFIDQFTFGKKVDSSQATSLPVRLAVALLKDRNGEIHLDLPVTGRTDDPQFSIWRLIGQVLKNLLVKAATSPFALLSSLGGSGQDFSVINFQPGSSELPADEEKKLTQLAKVVADRPGLKLEIKGFVDKGKDPEGYRQELLTRKVKNEKFLHLVKEQQTKEGESSENVQLSAEEYSKYLKAVYKKEKFPKPRNALGMVKDLPDNEMKKLIVANTVVGENELQSLARERSANVIKYLVAKGGLPPEKLFQASDNIYKAPEKETANRSRVEFNAIAR</sequence>
<name>A0ABX8LGZ3_9BACT</name>
<keyword evidence="2" id="KW-1133">Transmembrane helix</keyword>
<feature type="transmembrane region" description="Helical" evidence="2">
    <location>
        <begin position="7"/>
        <end position="30"/>
    </location>
</feature>
<evidence type="ECO:0000313" key="4">
    <source>
        <dbReference type="Proteomes" id="UP000683559"/>
    </source>
</evidence>
<keyword evidence="4" id="KW-1185">Reference proteome</keyword>
<dbReference type="InterPro" id="IPR008023">
    <property type="entry name" value="DUF748"/>
</dbReference>
<evidence type="ECO:0000256" key="1">
    <source>
        <dbReference type="SAM" id="MobiDB-lite"/>
    </source>
</evidence>
<dbReference type="InterPro" id="IPR052894">
    <property type="entry name" value="AsmA-related"/>
</dbReference>
<dbReference type="Proteomes" id="UP000683559">
    <property type="component" value="Chromosome"/>
</dbReference>
<dbReference type="PANTHER" id="PTHR30441:SF8">
    <property type="entry name" value="DUF748 DOMAIN-CONTAINING PROTEIN"/>
    <property type="match status" value="1"/>
</dbReference>
<keyword evidence="2" id="KW-0812">Transmembrane</keyword>
<organism evidence="3 4">
    <name type="scientific">Geomonas subterranea</name>
    <dbReference type="NCBI Taxonomy" id="2847989"/>
    <lineage>
        <taxon>Bacteria</taxon>
        <taxon>Pseudomonadati</taxon>
        <taxon>Thermodesulfobacteriota</taxon>
        <taxon>Desulfuromonadia</taxon>
        <taxon>Geobacterales</taxon>
        <taxon>Geobacteraceae</taxon>
        <taxon>Geomonas</taxon>
    </lineage>
</organism>
<evidence type="ECO:0000256" key="2">
    <source>
        <dbReference type="SAM" id="Phobius"/>
    </source>
</evidence>
<keyword evidence="2" id="KW-0472">Membrane</keyword>
<dbReference type="Pfam" id="PF05359">
    <property type="entry name" value="DUF748"/>
    <property type="match status" value="2"/>
</dbReference>
<reference evidence="3 4" key="1">
    <citation type="submission" date="2021-06" db="EMBL/GenBank/DDBJ databases">
        <title>Gemonas diversity in paddy soil.</title>
        <authorList>
            <person name="Liu G."/>
        </authorList>
    </citation>
    <scope>NUCLEOTIDE SEQUENCE [LARGE SCALE GENOMIC DNA]</scope>
    <source>
        <strain evidence="3 4">RG2</strain>
    </source>
</reference>
<accession>A0ABX8LGZ3</accession>
<feature type="region of interest" description="Disordered" evidence="1">
    <location>
        <begin position="551"/>
        <end position="582"/>
    </location>
</feature>
<gene>
    <name evidence="3" type="ORF">KP001_13625</name>
</gene>
<protein>
    <submittedName>
        <fullName evidence="3">DUF748 domain-containing protein</fullName>
    </submittedName>
</protein>
<proteinExistence type="predicted"/>
<dbReference type="RefSeq" id="WP_217286162.1">
    <property type="nucleotide sequence ID" value="NZ_CP077683.1"/>
</dbReference>